<evidence type="ECO:0000259" key="1">
    <source>
        <dbReference type="Pfam" id="PF05548"/>
    </source>
</evidence>
<evidence type="ECO:0000313" key="3">
    <source>
        <dbReference type="EMBL" id="SEG04561.1"/>
    </source>
</evidence>
<dbReference type="SUPFAM" id="SSF55486">
    <property type="entry name" value="Metalloproteases ('zincins'), catalytic domain"/>
    <property type="match status" value="1"/>
</dbReference>
<gene>
    <name evidence="3" type="ORF">SAMN04488244_106127</name>
</gene>
<evidence type="ECO:0000259" key="2">
    <source>
        <dbReference type="Pfam" id="PF10633"/>
    </source>
</evidence>
<protein>
    <submittedName>
        <fullName evidence="3">NPCBM-associated, NEW3 domain of alpha-galactosidase</fullName>
    </submittedName>
</protein>
<dbReference type="Proteomes" id="UP000236721">
    <property type="component" value="Unassembled WGS sequence"/>
</dbReference>
<dbReference type="Gene3D" id="2.60.40.3440">
    <property type="match status" value="1"/>
</dbReference>
<feature type="domain" description="Alpha-galactosidase NEW3" evidence="2">
    <location>
        <begin position="599"/>
        <end position="672"/>
    </location>
</feature>
<dbReference type="InterPro" id="IPR024079">
    <property type="entry name" value="MetalloPept_cat_dom_sf"/>
</dbReference>
<dbReference type="GO" id="GO:0008237">
    <property type="term" value="F:metallopeptidase activity"/>
    <property type="evidence" value="ECO:0007669"/>
    <property type="project" value="InterPro"/>
</dbReference>
<dbReference type="EMBL" id="FNVG01000006">
    <property type="protein sequence ID" value="SEG04561.1"/>
    <property type="molecule type" value="Genomic_DNA"/>
</dbReference>
<dbReference type="Gene3D" id="3.40.390.10">
    <property type="entry name" value="Collagenase (Catalytic Domain)"/>
    <property type="match status" value="1"/>
</dbReference>
<sequence>MDLKVTRMFNLLFNSKILASNTFKSSFTALLGTSYLFFNASALAGDDTFMHGRHLEEHNTHSQSARQFAIEMRQNAKSNSEALTKALALYRDATEQDKSHYLSQMMSLAEERQQLLSELVEVAPADVASLALSSEERQGAPEEVRELLEQEQVLDGELEVYYEDYEDHSKSRLYHVLKTADGHIELHMKDRAQLNAVHSGMRVRASGWRFEKHEGEPASLVLNESLQSLTVLADGSVSTTEISTTSSALNNTLGDQKTLVMLVNFQSNPQQPWTVGEVEEVVFGSVNDYFQEVSYGQTLFSGDVQGYYTLPIDEVCDLSTISTYANQAAEDSGIDVASYNRLMYVFPQSSKCGWTGRGTVGGNPSRSWINGSLTLRTVAHELGHNLGLHHAEKLECETDVVEGNCYSVEYGDSLDIMGAPNFTGHFNSFSKDILGWLNTATDSHTDSIVEIKSEGSYFLEPYETLPGGQSKALKIQRGVDPSTGEKLWYYLEYRQAVGFDRYLVNTPSLISGVTFHLGREGDRNTSQLLDMTPNSASADWNDSSLVPGNSYSDLDAGITVTTEWADSTGASVYVSFAEATCTSNDPSITVVPLQSAGVSSGSTLSYTVSVTNNDSNGCSSSDFAVEAFVPSGWITTAASLNLVPGASDTVILDVTSNETAADGSYDITFNASNSSDSNFNASATSSYLVETPVQVCQLSAPLLTVTANQTGVYEPGSKMSYTVTVTSQDSGECEPAMFDLAVSVPDGWNANDTTMTLAPDESNTLYLDVASSTDASDGNYNVTFLAQHTSEPGFSVSEVESVVIESAVEPNGAPVAVNDEFILSAKEPVVIDVLINDSDPDGDSLSITSVTQGSKGTVQITSGGQLLYTPAKSFKGNDSFSYSITDGYETSTAVVTIGMESSNGNGGKGKK</sequence>
<accession>A0A1H5WYL9</accession>
<feature type="domain" description="Peptidase M11 gametolysin" evidence="1">
    <location>
        <begin position="284"/>
        <end position="443"/>
    </location>
</feature>
<dbReference type="InterPro" id="IPR018905">
    <property type="entry name" value="A-galactase_NEW3"/>
</dbReference>
<dbReference type="Pfam" id="PF05548">
    <property type="entry name" value="Peptidase_M11"/>
    <property type="match status" value="1"/>
</dbReference>
<proteinExistence type="predicted"/>
<dbReference type="Gene3D" id="2.60.40.10">
    <property type="entry name" value="Immunoglobulins"/>
    <property type="match status" value="2"/>
</dbReference>
<reference evidence="4" key="1">
    <citation type="submission" date="2016-10" db="EMBL/GenBank/DDBJ databases">
        <authorList>
            <person name="Varghese N."/>
            <person name="Submissions S."/>
        </authorList>
    </citation>
    <scope>NUCLEOTIDE SEQUENCE [LARGE SCALE GENOMIC DNA]</scope>
    <source>
        <strain evidence="4">CGMCC 1.7062</strain>
    </source>
</reference>
<dbReference type="AlphaFoldDB" id="A0A1H5WYL9"/>
<name>A0A1H5WYL9_9VIBR</name>
<dbReference type="Pfam" id="PF10633">
    <property type="entry name" value="NPCBM_assoc"/>
    <property type="match status" value="2"/>
</dbReference>
<dbReference type="InterPro" id="IPR008752">
    <property type="entry name" value="Peptidase_M11"/>
</dbReference>
<dbReference type="InterPro" id="IPR013783">
    <property type="entry name" value="Ig-like_fold"/>
</dbReference>
<evidence type="ECO:0000313" key="4">
    <source>
        <dbReference type="Proteomes" id="UP000236721"/>
    </source>
</evidence>
<feature type="domain" description="Alpha-galactosidase NEW3" evidence="2">
    <location>
        <begin position="714"/>
        <end position="788"/>
    </location>
</feature>
<dbReference type="Pfam" id="PF17963">
    <property type="entry name" value="Big_9"/>
    <property type="match status" value="1"/>
</dbReference>
<organism evidence="3 4">
    <name type="scientific">Vibrio hangzhouensis</name>
    <dbReference type="NCBI Taxonomy" id="462991"/>
    <lineage>
        <taxon>Bacteria</taxon>
        <taxon>Pseudomonadati</taxon>
        <taxon>Pseudomonadota</taxon>
        <taxon>Gammaproteobacteria</taxon>
        <taxon>Vibrionales</taxon>
        <taxon>Vibrionaceae</taxon>
        <taxon>Vibrio</taxon>
    </lineage>
</organism>
<keyword evidence="4" id="KW-1185">Reference proteome</keyword>